<reference evidence="3" key="1">
    <citation type="submission" date="2016-11" db="UniProtKB">
        <authorList>
            <consortium name="WormBaseParasite"/>
        </authorList>
    </citation>
    <scope>IDENTIFICATION</scope>
</reference>
<evidence type="ECO:0000313" key="2">
    <source>
        <dbReference type="Proteomes" id="UP000095283"/>
    </source>
</evidence>
<sequence length="125" mass="15005">MISTPSQIMHTQHGYNAPQPVQQITQNFGSMYKCFKLWFFIEVVYFYHIWFSVFRSTLNIVPQTEELLKKSRLPFGLTLHPFRDMKVVSMYTSTYVIIKISAYFSEFKYYSYLDNRSMPVLSYLY</sequence>
<protein>
    <submittedName>
        <fullName evidence="3">Uncharacterized protein</fullName>
    </submittedName>
</protein>
<dbReference type="Gene3D" id="2.60.40.1670">
    <property type="entry name" value="beta-sandwich domain of Sec23/24"/>
    <property type="match status" value="1"/>
</dbReference>
<keyword evidence="1" id="KW-0472">Membrane</keyword>
<organism evidence="2 3">
    <name type="scientific">Heterorhabditis bacteriophora</name>
    <name type="common">Entomopathogenic nematode worm</name>
    <dbReference type="NCBI Taxonomy" id="37862"/>
    <lineage>
        <taxon>Eukaryota</taxon>
        <taxon>Metazoa</taxon>
        <taxon>Ecdysozoa</taxon>
        <taxon>Nematoda</taxon>
        <taxon>Chromadorea</taxon>
        <taxon>Rhabditida</taxon>
        <taxon>Rhabditina</taxon>
        <taxon>Rhabditomorpha</taxon>
        <taxon>Strongyloidea</taxon>
        <taxon>Heterorhabditidae</taxon>
        <taxon>Heterorhabditis</taxon>
    </lineage>
</organism>
<dbReference type="WBParaSite" id="Hba_15706">
    <property type="protein sequence ID" value="Hba_15706"/>
    <property type="gene ID" value="Hba_15706"/>
</dbReference>
<keyword evidence="1" id="KW-0812">Transmembrane</keyword>
<accession>A0A1I7XDU3</accession>
<evidence type="ECO:0000313" key="3">
    <source>
        <dbReference type="WBParaSite" id="Hba_15706"/>
    </source>
</evidence>
<feature type="transmembrane region" description="Helical" evidence="1">
    <location>
        <begin position="37"/>
        <end position="54"/>
    </location>
</feature>
<dbReference type="AlphaFoldDB" id="A0A1I7XDU3"/>
<name>A0A1I7XDU3_HETBA</name>
<evidence type="ECO:0000256" key="1">
    <source>
        <dbReference type="SAM" id="Phobius"/>
    </source>
</evidence>
<dbReference type="SUPFAM" id="SSF81995">
    <property type="entry name" value="beta-sandwich domain of Sec23/24"/>
    <property type="match status" value="1"/>
</dbReference>
<keyword evidence="2" id="KW-1185">Reference proteome</keyword>
<proteinExistence type="predicted"/>
<keyword evidence="1" id="KW-1133">Transmembrane helix</keyword>
<dbReference type="Proteomes" id="UP000095283">
    <property type="component" value="Unplaced"/>
</dbReference>